<dbReference type="InterPro" id="IPR000873">
    <property type="entry name" value="AMP-dep_synth/lig_dom"/>
</dbReference>
<accession>A0ABW5QD16</accession>
<keyword evidence="9" id="KW-1185">Reference proteome</keyword>
<name>A0ABW5QD16_9BACI</name>
<evidence type="ECO:0000259" key="7">
    <source>
        <dbReference type="Pfam" id="PF13193"/>
    </source>
</evidence>
<dbReference type="EC" id="6.2.1.26" evidence="5"/>
<dbReference type="Gene3D" id="3.30.300.30">
    <property type="match status" value="1"/>
</dbReference>
<keyword evidence="1 5" id="KW-0474">Menaquinone biosynthesis</keyword>
<proteinExistence type="inferred from homology"/>
<dbReference type="HAMAP" id="MF_00731">
    <property type="entry name" value="MenE"/>
    <property type="match status" value="1"/>
</dbReference>
<evidence type="ECO:0000256" key="1">
    <source>
        <dbReference type="ARBA" id="ARBA00022428"/>
    </source>
</evidence>
<keyword evidence="3 5" id="KW-0547">Nucleotide-binding</keyword>
<reference evidence="9" key="1">
    <citation type="journal article" date="2019" name="Int. J. Syst. Evol. Microbiol.">
        <title>The Global Catalogue of Microorganisms (GCM) 10K type strain sequencing project: providing services to taxonomists for standard genome sequencing and annotation.</title>
        <authorList>
            <consortium name="The Broad Institute Genomics Platform"/>
            <consortium name="The Broad Institute Genome Sequencing Center for Infectious Disease"/>
            <person name="Wu L."/>
            <person name="Ma J."/>
        </authorList>
    </citation>
    <scope>NUCLEOTIDE SEQUENCE [LARGE SCALE GENOMIC DNA]</scope>
    <source>
        <strain evidence="9">TISTR 1571</strain>
    </source>
</reference>
<comment type="function">
    <text evidence="5">Converts 2-succinylbenzoate (OSB) to 2-succinylbenzoyl-CoA (OSB-CoA).</text>
</comment>
<dbReference type="GO" id="GO:0008756">
    <property type="term" value="F:o-succinylbenzoate-CoA ligase activity"/>
    <property type="evidence" value="ECO:0007669"/>
    <property type="project" value="UniProtKB-EC"/>
</dbReference>
<dbReference type="RefSeq" id="WP_377329678.1">
    <property type="nucleotide sequence ID" value="NZ_JBHUMZ010000044.1"/>
</dbReference>
<dbReference type="InterPro" id="IPR045851">
    <property type="entry name" value="AMP-bd_C_sf"/>
</dbReference>
<evidence type="ECO:0000256" key="2">
    <source>
        <dbReference type="ARBA" id="ARBA00022598"/>
    </source>
</evidence>
<comment type="pathway">
    <text evidence="5">Quinol/quinone metabolism; menaquinone biosynthesis.</text>
</comment>
<comment type="pathway">
    <text evidence="5">Quinol/quinone metabolism; 1,4-dihydroxy-2-naphthoate biosynthesis; 1,4-dihydroxy-2-naphthoate from chorismate: step 5/7.</text>
</comment>
<dbReference type="InterPro" id="IPR010192">
    <property type="entry name" value="MenE"/>
</dbReference>
<dbReference type="PANTHER" id="PTHR43201">
    <property type="entry name" value="ACYL-COA SYNTHETASE"/>
    <property type="match status" value="1"/>
</dbReference>
<keyword evidence="2 5" id="KW-0436">Ligase</keyword>
<protein>
    <recommendedName>
        <fullName evidence="5">2-succinylbenzoate--CoA ligase</fullName>
        <ecNumber evidence="5">6.2.1.26</ecNumber>
    </recommendedName>
    <alternativeName>
        <fullName evidence="5">o-succinylbenzoyl-CoA synthetase</fullName>
        <shortName evidence="5">OSB-CoA synthetase</shortName>
    </alternativeName>
</protein>
<dbReference type="CDD" id="cd05912">
    <property type="entry name" value="OSB_CoA_lg"/>
    <property type="match status" value="1"/>
</dbReference>
<dbReference type="Pfam" id="PF13193">
    <property type="entry name" value="AMP-binding_C"/>
    <property type="match status" value="1"/>
</dbReference>
<dbReference type="InterPro" id="IPR020845">
    <property type="entry name" value="AMP-binding_CS"/>
</dbReference>
<organism evidence="8 9">
    <name type="scientific">Piscibacillus salipiscarius</name>
    <dbReference type="NCBI Taxonomy" id="299480"/>
    <lineage>
        <taxon>Bacteria</taxon>
        <taxon>Bacillati</taxon>
        <taxon>Bacillota</taxon>
        <taxon>Bacilli</taxon>
        <taxon>Bacillales</taxon>
        <taxon>Bacillaceae</taxon>
        <taxon>Piscibacillus</taxon>
    </lineage>
</organism>
<dbReference type="InterPro" id="IPR025110">
    <property type="entry name" value="AMP-bd_C"/>
</dbReference>
<dbReference type="PANTHER" id="PTHR43201:SF5">
    <property type="entry name" value="MEDIUM-CHAIN ACYL-COA LIGASE ACSF2, MITOCHONDRIAL"/>
    <property type="match status" value="1"/>
</dbReference>
<dbReference type="NCBIfam" id="NF002966">
    <property type="entry name" value="PRK03640.1"/>
    <property type="match status" value="1"/>
</dbReference>
<comment type="caution">
    <text evidence="8">The sequence shown here is derived from an EMBL/GenBank/DDBJ whole genome shotgun (WGS) entry which is preliminary data.</text>
</comment>
<feature type="domain" description="AMP-dependent synthetase/ligase" evidence="6">
    <location>
        <begin position="9"/>
        <end position="352"/>
    </location>
</feature>
<dbReference type="Gene3D" id="3.40.50.12780">
    <property type="entry name" value="N-terminal domain of ligase-like"/>
    <property type="match status" value="1"/>
</dbReference>
<feature type="domain" description="AMP-binding enzyme C-terminal" evidence="7">
    <location>
        <begin position="402"/>
        <end position="476"/>
    </location>
</feature>
<evidence type="ECO:0000256" key="4">
    <source>
        <dbReference type="ARBA" id="ARBA00022840"/>
    </source>
</evidence>
<evidence type="ECO:0000313" key="9">
    <source>
        <dbReference type="Proteomes" id="UP001597452"/>
    </source>
</evidence>
<dbReference type="Pfam" id="PF00501">
    <property type="entry name" value="AMP-binding"/>
    <property type="match status" value="1"/>
</dbReference>
<comment type="similarity">
    <text evidence="5">Belongs to the ATP-dependent AMP-binding enzyme family. MenE subfamily.</text>
</comment>
<comment type="catalytic activity">
    <reaction evidence="5">
        <text>2-succinylbenzoate + ATP + CoA = 2-succinylbenzoyl-CoA + AMP + diphosphate</text>
        <dbReference type="Rhea" id="RHEA:17009"/>
        <dbReference type="ChEBI" id="CHEBI:18325"/>
        <dbReference type="ChEBI" id="CHEBI:30616"/>
        <dbReference type="ChEBI" id="CHEBI:33019"/>
        <dbReference type="ChEBI" id="CHEBI:57287"/>
        <dbReference type="ChEBI" id="CHEBI:57364"/>
        <dbReference type="ChEBI" id="CHEBI:456215"/>
        <dbReference type="EC" id="6.2.1.26"/>
    </reaction>
</comment>
<dbReference type="EMBL" id="JBHUMZ010000044">
    <property type="protein sequence ID" value="MFD2639701.1"/>
    <property type="molecule type" value="Genomic_DNA"/>
</dbReference>
<dbReference type="NCBIfam" id="TIGR01923">
    <property type="entry name" value="menE"/>
    <property type="match status" value="1"/>
</dbReference>
<evidence type="ECO:0000256" key="3">
    <source>
        <dbReference type="ARBA" id="ARBA00022741"/>
    </source>
</evidence>
<dbReference type="PROSITE" id="PS00455">
    <property type="entry name" value="AMP_BINDING"/>
    <property type="match status" value="1"/>
</dbReference>
<gene>
    <name evidence="5" type="primary">menE</name>
    <name evidence="8" type="ORF">ACFSW4_12560</name>
</gene>
<dbReference type="SUPFAM" id="SSF56801">
    <property type="entry name" value="Acetyl-CoA synthetase-like"/>
    <property type="match status" value="1"/>
</dbReference>
<evidence type="ECO:0000256" key="5">
    <source>
        <dbReference type="HAMAP-Rule" id="MF_00731"/>
    </source>
</evidence>
<dbReference type="InterPro" id="IPR042099">
    <property type="entry name" value="ANL_N_sf"/>
</dbReference>
<evidence type="ECO:0000259" key="6">
    <source>
        <dbReference type="Pfam" id="PF00501"/>
    </source>
</evidence>
<dbReference type="Proteomes" id="UP001597452">
    <property type="component" value="Unassembled WGS sequence"/>
</dbReference>
<evidence type="ECO:0000313" key="8">
    <source>
        <dbReference type="EMBL" id="MFD2639701.1"/>
    </source>
</evidence>
<keyword evidence="4 5" id="KW-0067">ATP-binding</keyword>
<sequence>MTVMPNWLDKRAYLTPHKEAIVLNDGSKYTFKQLQHDAKSYAAYLKRQGFNKGDHIALLSSNCYEFAVVIHAFHYIGAVAFLLNTRLTAPELLFQLKDGKVKGLIYHSKYKEVANTLSEQAHLQLITMSAPREEEITDYETEIDLDEVSHILYTSGTTGNPKGVQLTYGNHYWNASSSALNLGLHQDDRWLLSLPMFHVGGLSILYRSVIYGMPVHLHEKFDVEAIHRDIMERGVTIVSVVTLMLEQLMDRLGQEQYPNTFRCMLLGGGPAPKTLVEQCQNRKVPVFQTYGMTETASQFCTLDEDHMLAKIGSSGKPLFPGQLKVVENEDECPANTVGEIVVKGPNVTRGYWKREQANREDFQNGWFKTGDLGYLDDDGFLYVVDRRKDLIISGGENVYPAEIESVLKGHNDIQDAGVVGIQDDRWGEVPITFIVKKDQSLMEEDVINYATQQLAKYKVPKQVYFIDELPRNASRKLQRHKLLEFIKGEK</sequence>